<keyword evidence="2" id="KW-0645">Protease</keyword>
<dbReference type="Pfam" id="PF18962">
    <property type="entry name" value="Por_Secre_tail"/>
    <property type="match status" value="1"/>
</dbReference>
<gene>
    <name evidence="11" type="ORF">L0U89_15895</name>
</gene>
<reference evidence="11 12" key="1">
    <citation type="submission" date="2022-01" db="EMBL/GenBank/DDBJ databases">
        <title>Mariniradius saccharolyticus sp. nov., isolated from sediment of a river.</title>
        <authorList>
            <person name="Liu H."/>
        </authorList>
    </citation>
    <scope>NUCLEOTIDE SEQUENCE [LARGE SCALE GENOMIC DNA]</scope>
    <source>
        <strain evidence="11 12">RY-2</strain>
    </source>
</reference>
<dbReference type="InterPro" id="IPR024079">
    <property type="entry name" value="MetalloPept_cat_dom_sf"/>
</dbReference>
<evidence type="ECO:0000256" key="1">
    <source>
        <dbReference type="ARBA" id="ARBA00008721"/>
    </source>
</evidence>
<evidence type="ECO:0000259" key="9">
    <source>
        <dbReference type="Pfam" id="PF05572"/>
    </source>
</evidence>
<dbReference type="GO" id="GO:0008237">
    <property type="term" value="F:metallopeptidase activity"/>
    <property type="evidence" value="ECO:0007669"/>
    <property type="project" value="UniProtKB-KW"/>
</dbReference>
<evidence type="ECO:0000313" key="11">
    <source>
        <dbReference type="EMBL" id="MCF1752542.1"/>
    </source>
</evidence>
<dbReference type="Gene3D" id="2.60.120.260">
    <property type="entry name" value="Galactose-binding domain-like"/>
    <property type="match status" value="1"/>
</dbReference>
<evidence type="ECO:0000256" key="6">
    <source>
        <dbReference type="ARBA" id="ARBA00022833"/>
    </source>
</evidence>
<keyword evidence="12" id="KW-1185">Reference proteome</keyword>
<dbReference type="PANTHER" id="PTHR47466">
    <property type="match status" value="1"/>
</dbReference>
<proteinExistence type="inferred from homology"/>
<dbReference type="EMBL" id="JAKEVZ010000013">
    <property type="protein sequence ID" value="MCF1752542.1"/>
    <property type="molecule type" value="Genomic_DNA"/>
</dbReference>
<sequence length="1013" mass="111961">MKSKSLGFGTFILSLSFVLASIQGFSQSFFGKPYQHIHDEKCAATYIEHLQEERLGIYGSKDFFETWMNGQLEQRKKNAPAIARTQNGTRVIPVVVHVIHNGTAVGTGTNIPTGQIETQIRILNEDFRRLNPDRFQTPEEFLPVAGDANIEFVLAKQDPNGLPTDGIVRVQGPKSVYTPSDAPLIGQLSLWPPEDYMNIWVVPLVSPFIGYASFPISDLPGLNFPPNSRETDGVTIDYRYFGEGGNAVAGSRGRTTTHEVGHFFGLRHIWGDGGCEVDDFVTDTPNQDGSNTICRTTNPRITCNTRDMVENFMDYTADQCMNIFTKGQIERFDVVLASSPRRASLVNGRGTVAPVLRPDDLRMSKIIEPQDLVCSQTFSPQVEVFNLGTNAVTSTRVEIRNNGALLQSRDFNVALAVGETTILTFNPITINPSGNNFEARITLVNGRTDSNPSNNTLTSEPRIQPALQLPYSFRFEELNSTWEVVNPDSDFGWEQRTISIGGTATNTVYVRNYEYDSPGEQDFLISPSIDLSNVANAQLTFNLAHAPYNDPSVGDFLLVAVSTDCGNSFEIASAPYNKNRVFLQTVTPTPDEFIPNSNTQFRREIVNLSQYAGSSNIRLAFINVNGYGNNIFIKDIEILTSEVHRYDVKLTELLSPTPINSNNFENEEILVKNIGTLPISGFVFQRSSTSTQNFIARANGLAPGDSTLINLPKGTSTGLNSLTYRVLYPNFDQNPRDPIELRRFVIADVERIRAPFRQNFNSTVTFLPWLTINPENNLSGWSISNLQSGPLGSAVARLTIPSGENSFWLGSPLLDLTVSRQAAIFFDIAAGRVAPNTVLKVLASDNSGNDYAEVLKLTGSEITTVDASEANPNNSNEFERKFVDLSSFAGTGKNSSRVAIVVENGEEGFSPIYLDNIELFLSADPEPVNPGLGNVKIYPNPAKDNFNIVFNFQNFESVNIEIISATGAVVHNVDYPNTLNQTYRFSSDQFIKGLYIVKISSRTVTQTFKLFVQ</sequence>
<keyword evidence="7 11" id="KW-0482">Metalloprotease</keyword>
<evidence type="ECO:0000256" key="7">
    <source>
        <dbReference type="ARBA" id="ARBA00023049"/>
    </source>
</evidence>
<protein>
    <submittedName>
        <fullName evidence="11">Zinc-dependent metalloprotease</fullName>
    </submittedName>
</protein>
<dbReference type="Pfam" id="PF05572">
    <property type="entry name" value="Peptidase_M43"/>
    <property type="match status" value="1"/>
</dbReference>
<evidence type="ECO:0000256" key="4">
    <source>
        <dbReference type="ARBA" id="ARBA00022729"/>
    </source>
</evidence>
<dbReference type="InterPro" id="IPR026444">
    <property type="entry name" value="Secre_tail"/>
</dbReference>
<keyword evidence="3" id="KW-0479">Metal-binding</keyword>
<dbReference type="NCBIfam" id="TIGR04183">
    <property type="entry name" value="Por_Secre_tail"/>
    <property type="match status" value="1"/>
</dbReference>
<dbReference type="InterPro" id="IPR013783">
    <property type="entry name" value="Ig-like_fold"/>
</dbReference>
<dbReference type="PANTHER" id="PTHR47466:SF1">
    <property type="entry name" value="METALLOPROTEASE MEP1 (AFU_ORTHOLOGUE AFUA_1G07730)-RELATED"/>
    <property type="match status" value="1"/>
</dbReference>
<dbReference type="Gene3D" id="3.40.390.10">
    <property type="entry name" value="Collagenase (Catalytic Domain)"/>
    <property type="match status" value="1"/>
</dbReference>
<organism evidence="11 12">
    <name type="scientific">Mariniradius sediminis</name>
    <dbReference type="NCBI Taxonomy" id="2909237"/>
    <lineage>
        <taxon>Bacteria</taxon>
        <taxon>Pseudomonadati</taxon>
        <taxon>Bacteroidota</taxon>
        <taxon>Cytophagia</taxon>
        <taxon>Cytophagales</taxon>
        <taxon>Cyclobacteriaceae</taxon>
        <taxon>Mariniradius</taxon>
    </lineage>
</organism>
<evidence type="ECO:0000256" key="2">
    <source>
        <dbReference type="ARBA" id="ARBA00022670"/>
    </source>
</evidence>
<name>A0ABS9BXR8_9BACT</name>
<accession>A0ABS9BXR8</accession>
<dbReference type="InterPro" id="IPR008754">
    <property type="entry name" value="Peptidase_M43"/>
</dbReference>
<feature type="domain" description="Peptidase M43 pregnancy-associated plasma-A" evidence="9">
    <location>
        <begin position="190"/>
        <end position="336"/>
    </location>
</feature>
<keyword evidence="6" id="KW-0862">Zinc</keyword>
<evidence type="ECO:0000313" key="12">
    <source>
        <dbReference type="Proteomes" id="UP001201449"/>
    </source>
</evidence>
<evidence type="ECO:0000256" key="5">
    <source>
        <dbReference type="ARBA" id="ARBA00022801"/>
    </source>
</evidence>
<keyword evidence="5" id="KW-0378">Hydrolase</keyword>
<evidence type="ECO:0000256" key="8">
    <source>
        <dbReference type="ARBA" id="ARBA00023157"/>
    </source>
</evidence>
<comment type="similarity">
    <text evidence="1">Belongs to the peptidase M43B family.</text>
</comment>
<evidence type="ECO:0000259" key="10">
    <source>
        <dbReference type="Pfam" id="PF18962"/>
    </source>
</evidence>
<dbReference type="SUPFAM" id="SSF55486">
    <property type="entry name" value="Metalloproteases ('zincins'), catalytic domain"/>
    <property type="match status" value="1"/>
</dbReference>
<feature type="domain" description="Secretion system C-terminal sorting" evidence="10">
    <location>
        <begin position="937"/>
        <end position="1011"/>
    </location>
</feature>
<dbReference type="RefSeq" id="WP_234862417.1">
    <property type="nucleotide sequence ID" value="NZ_JAKEVZ010000013.1"/>
</dbReference>
<keyword evidence="8" id="KW-1015">Disulfide bond</keyword>
<comment type="caution">
    <text evidence="11">The sequence shown here is derived from an EMBL/GenBank/DDBJ whole genome shotgun (WGS) entry which is preliminary data.</text>
</comment>
<dbReference type="Gene3D" id="2.60.40.10">
    <property type="entry name" value="Immunoglobulins"/>
    <property type="match status" value="1"/>
</dbReference>
<evidence type="ECO:0000256" key="3">
    <source>
        <dbReference type="ARBA" id="ARBA00022723"/>
    </source>
</evidence>
<dbReference type="Proteomes" id="UP001201449">
    <property type="component" value="Unassembled WGS sequence"/>
</dbReference>
<dbReference type="NCBIfam" id="NF038128">
    <property type="entry name" value="choice_anch_J"/>
    <property type="match status" value="1"/>
</dbReference>
<keyword evidence="4" id="KW-0732">Signal</keyword>